<organism evidence="1 2">
    <name type="scientific">Streptomonospora litoralis</name>
    <dbReference type="NCBI Taxonomy" id="2498135"/>
    <lineage>
        <taxon>Bacteria</taxon>
        <taxon>Bacillati</taxon>
        <taxon>Actinomycetota</taxon>
        <taxon>Actinomycetes</taxon>
        <taxon>Streptosporangiales</taxon>
        <taxon>Nocardiopsidaceae</taxon>
        <taxon>Streptomonospora</taxon>
    </lineage>
</organism>
<reference evidence="1 2" key="1">
    <citation type="submission" date="2019-02" db="EMBL/GenBank/DDBJ databases">
        <authorList>
            <person name="Khodamoradi S."/>
            <person name="Hahnke R.L."/>
            <person name="Kaempfer P."/>
            <person name="Schumann P."/>
            <person name="Rohde M."/>
            <person name="Steinert M."/>
            <person name="Luzhetskyy A."/>
            <person name="Wink J."/>
            <person name="Ruckert C."/>
        </authorList>
    </citation>
    <scope>NUCLEOTIDE SEQUENCE [LARGE SCALE GENOMIC DNA]</scope>
    <source>
        <strain evidence="1 2">M2</strain>
    </source>
</reference>
<dbReference type="EMBL" id="CP036455">
    <property type="protein sequence ID" value="QBI53458.1"/>
    <property type="molecule type" value="Genomic_DNA"/>
</dbReference>
<dbReference type="KEGG" id="strr:EKD16_08320"/>
<proteinExistence type="predicted"/>
<dbReference type="RefSeq" id="WP_131097823.1">
    <property type="nucleotide sequence ID" value="NZ_CP036455.1"/>
</dbReference>
<gene>
    <name evidence="1" type="ORF">EKD16_08320</name>
</gene>
<evidence type="ECO:0000313" key="1">
    <source>
        <dbReference type="EMBL" id="QBI53458.1"/>
    </source>
</evidence>
<dbReference type="Proteomes" id="UP000292235">
    <property type="component" value="Chromosome"/>
</dbReference>
<keyword evidence="2" id="KW-1185">Reference proteome</keyword>
<accession>A0A4P6PYY2</accession>
<evidence type="ECO:0000313" key="2">
    <source>
        <dbReference type="Proteomes" id="UP000292235"/>
    </source>
</evidence>
<protein>
    <submittedName>
        <fullName evidence="1">Uncharacterized protein</fullName>
    </submittedName>
</protein>
<sequence length="181" mass="19620">MSEDDSITIEATRASPPTCRVTYRHQELVLDCAAVRRLAEAMHAAAARAEAEAAAAGVFRELQLGEEIVSGMLLGLRSRYEKHGFGIKGTLTFVPGVSVFDAAPFVHLNLLGGRAVRIDPAVLRGMAAQWLACAEAAERDVILLYALAEATDLTPDQVEEVYRVMRNVRPTGLRDQEATDA</sequence>
<dbReference type="AlphaFoldDB" id="A0A4P6PYY2"/>
<name>A0A4P6PYY2_9ACTN</name>